<comment type="caution">
    <text evidence="1">The sequence shown here is derived from an EMBL/GenBank/DDBJ whole genome shotgun (WGS) entry which is preliminary data.</text>
</comment>
<proteinExistence type="predicted"/>
<evidence type="ECO:0000313" key="1">
    <source>
        <dbReference type="EMBL" id="GJT24577.1"/>
    </source>
</evidence>
<protein>
    <submittedName>
        <fullName evidence="1">Uncharacterized protein</fullName>
    </submittedName>
</protein>
<dbReference type="EMBL" id="BQNB010014147">
    <property type="protein sequence ID" value="GJT24577.1"/>
    <property type="molecule type" value="Genomic_DNA"/>
</dbReference>
<reference evidence="1" key="1">
    <citation type="journal article" date="2022" name="Int. J. Mol. Sci.">
        <title>Draft Genome of Tanacetum Coccineum: Genomic Comparison of Closely Related Tanacetum-Family Plants.</title>
        <authorList>
            <person name="Yamashiro T."/>
            <person name="Shiraishi A."/>
            <person name="Nakayama K."/>
            <person name="Satake H."/>
        </authorList>
    </citation>
    <scope>NUCLEOTIDE SEQUENCE</scope>
</reference>
<keyword evidence="2" id="KW-1185">Reference proteome</keyword>
<dbReference type="Proteomes" id="UP001151760">
    <property type="component" value="Unassembled WGS sequence"/>
</dbReference>
<reference evidence="1" key="2">
    <citation type="submission" date="2022-01" db="EMBL/GenBank/DDBJ databases">
        <authorList>
            <person name="Yamashiro T."/>
            <person name="Shiraishi A."/>
            <person name="Satake H."/>
            <person name="Nakayama K."/>
        </authorList>
    </citation>
    <scope>NUCLEOTIDE SEQUENCE</scope>
</reference>
<organism evidence="1 2">
    <name type="scientific">Tanacetum coccineum</name>
    <dbReference type="NCBI Taxonomy" id="301880"/>
    <lineage>
        <taxon>Eukaryota</taxon>
        <taxon>Viridiplantae</taxon>
        <taxon>Streptophyta</taxon>
        <taxon>Embryophyta</taxon>
        <taxon>Tracheophyta</taxon>
        <taxon>Spermatophyta</taxon>
        <taxon>Magnoliopsida</taxon>
        <taxon>eudicotyledons</taxon>
        <taxon>Gunneridae</taxon>
        <taxon>Pentapetalae</taxon>
        <taxon>asterids</taxon>
        <taxon>campanulids</taxon>
        <taxon>Asterales</taxon>
        <taxon>Asteraceae</taxon>
        <taxon>Asteroideae</taxon>
        <taxon>Anthemideae</taxon>
        <taxon>Anthemidinae</taxon>
        <taxon>Tanacetum</taxon>
    </lineage>
</organism>
<evidence type="ECO:0000313" key="2">
    <source>
        <dbReference type="Proteomes" id="UP001151760"/>
    </source>
</evidence>
<name>A0ABQ5CDE3_9ASTR</name>
<sequence length="218" mass="24540">MASGGSDRDAEDTLSKLLQMGTMAEYHKDFEMLINRVTRISESLLTLFYISGLKLTIQIELLRARPTTLGEVFSLARIIEARFEAIAEKEKEHINKKKGDTILSLQHKLASPEIKGSLDADEDIRVDEVSSAIDCVIHIGESNEVRSKKSRGATEGERRALCYVQDSGRRKKKKMEAEIQRRLWDPGIKIVFRQHLEDKVVSEGVGSVTTAKSRITIK</sequence>
<gene>
    <name evidence="1" type="ORF">Tco_0894514</name>
</gene>
<accession>A0ABQ5CDE3</accession>